<dbReference type="SUPFAM" id="SSF53597">
    <property type="entry name" value="Dihydrofolate reductase-like"/>
    <property type="match status" value="1"/>
</dbReference>
<dbReference type="InterPro" id="IPR050765">
    <property type="entry name" value="Riboflavin_Biosynth_HTPR"/>
</dbReference>
<dbReference type="InterPro" id="IPR024072">
    <property type="entry name" value="DHFR-like_dom_sf"/>
</dbReference>
<name>A0A506Y297_9MICO</name>
<accession>A0A506Y297</accession>
<evidence type="ECO:0000259" key="1">
    <source>
        <dbReference type="Pfam" id="PF01872"/>
    </source>
</evidence>
<dbReference type="GO" id="GO:0008703">
    <property type="term" value="F:5-amino-6-(5-phosphoribosylamino)uracil reductase activity"/>
    <property type="evidence" value="ECO:0007669"/>
    <property type="project" value="InterPro"/>
</dbReference>
<dbReference type="PANTHER" id="PTHR38011:SF11">
    <property type="entry name" value="2,5-DIAMINO-6-RIBOSYLAMINO-4(3H)-PYRIMIDINONE 5'-PHOSPHATE REDUCTASE"/>
    <property type="match status" value="1"/>
</dbReference>
<dbReference type="RefSeq" id="WP_141163380.1">
    <property type="nucleotide sequence ID" value="NZ_VHQG01000002.1"/>
</dbReference>
<dbReference type="Pfam" id="PF01872">
    <property type="entry name" value="RibD_C"/>
    <property type="match status" value="1"/>
</dbReference>
<feature type="domain" description="Bacterial bifunctional deaminase-reductase C-terminal" evidence="1">
    <location>
        <begin position="4"/>
        <end position="177"/>
    </location>
</feature>
<evidence type="ECO:0000313" key="2">
    <source>
        <dbReference type="EMBL" id="TPW76023.1"/>
    </source>
</evidence>
<dbReference type="InterPro" id="IPR002734">
    <property type="entry name" value="RibDG_C"/>
</dbReference>
<sequence length="189" mass="20131">MSGLIVEQIVSADGKAVDDDGGMSFIGVADPTEVDTDQLIMLERVDAILMGRRTYEMFSGFWPNETVESQPAAGPMNSLPKHVVSSTLTAAPWGSHAPAQVEAGDGVEIARRLLDHYSGAVIVWGSLTLTDALFRAGLVDTVRFRTLPAVIGGGRPVTPTGLGLLPLTHVSTRAYPAGQITTEYRVRRG</sequence>
<dbReference type="Gene3D" id="3.40.430.10">
    <property type="entry name" value="Dihydrofolate Reductase, subunit A"/>
    <property type="match status" value="1"/>
</dbReference>
<dbReference type="GO" id="GO:0009231">
    <property type="term" value="P:riboflavin biosynthetic process"/>
    <property type="evidence" value="ECO:0007669"/>
    <property type="project" value="InterPro"/>
</dbReference>
<protein>
    <submittedName>
        <fullName evidence="2">Reductase</fullName>
    </submittedName>
</protein>
<reference evidence="2 3" key="1">
    <citation type="submission" date="2019-06" db="EMBL/GenBank/DDBJ databases">
        <authorList>
            <person name="Li F."/>
        </authorList>
    </citation>
    <scope>NUCLEOTIDE SEQUENCE [LARGE SCALE GENOMIC DNA]</scope>
    <source>
        <strain evidence="2 3">10F1D-1</strain>
    </source>
</reference>
<dbReference type="EMBL" id="VHQG01000002">
    <property type="protein sequence ID" value="TPW76023.1"/>
    <property type="molecule type" value="Genomic_DNA"/>
</dbReference>
<keyword evidence="3" id="KW-1185">Reference proteome</keyword>
<dbReference type="PANTHER" id="PTHR38011">
    <property type="entry name" value="DIHYDROFOLATE REDUCTASE FAMILY PROTEIN (AFU_ORTHOLOGUE AFUA_8G06820)"/>
    <property type="match status" value="1"/>
</dbReference>
<comment type="caution">
    <text evidence="2">The sequence shown here is derived from an EMBL/GenBank/DDBJ whole genome shotgun (WGS) entry which is preliminary data.</text>
</comment>
<evidence type="ECO:0000313" key="3">
    <source>
        <dbReference type="Proteomes" id="UP000316252"/>
    </source>
</evidence>
<dbReference type="OrthoDB" id="7342392at2"/>
<organism evidence="2 3">
    <name type="scientific">Schumannella soli</name>
    <dbReference type="NCBI Taxonomy" id="2590779"/>
    <lineage>
        <taxon>Bacteria</taxon>
        <taxon>Bacillati</taxon>
        <taxon>Actinomycetota</taxon>
        <taxon>Actinomycetes</taxon>
        <taxon>Micrococcales</taxon>
        <taxon>Microbacteriaceae</taxon>
        <taxon>Schumannella</taxon>
    </lineage>
</organism>
<proteinExistence type="predicted"/>
<gene>
    <name evidence="2" type="ORF">FJ657_09365</name>
</gene>
<dbReference type="Proteomes" id="UP000316252">
    <property type="component" value="Unassembled WGS sequence"/>
</dbReference>
<dbReference type="AlphaFoldDB" id="A0A506Y297"/>